<keyword evidence="7" id="KW-0732">Signal</keyword>
<dbReference type="Gene3D" id="6.20.50.100">
    <property type="match status" value="1"/>
</dbReference>
<keyword evidence="6 11" id="KW-0812">Transmembrane</keyword>
<keyword evidence="9 11" id="KW-0472">Membrane</keyword>
<proteinExistence type="inferred from homology"/>
<comment type="caution">
    <text evidence="13">The sequence shown here is derived from an EMBL/GenBank/DDBJ whole genome shotgun (WGS) entry which is preliminary data.</text>
</comment>
<dbReference type="Pfam" id="PF05658">
    <property type="entry name" value="YadA_head"/>
    <property type="match status" value="6"/>
</dbReference>
<dbReference type="InterPro" id="IPR011049">
    <property type="entry name" value="Serralysin-like_metalloprot_C"/>
</dbReference>
<evidence type="ECO:0000313" key="13">
    <source>
        <dbReference type="EMBL" id="MFG6271800.1"/>
    </source>
</evidence>
<dbReference type="InterPro" id="IPR005594">
    <property type="entry name" value="YadA_C"/>
</dbReference>
<dbReference type="EMBL" id="JBIEKR010000001">
    <property type="protein sequence ID" value="MFG6271800.1"/>
    <property type="molecule type" value="Genomic_DNA"/>
</dbReference>
<evidence type="ECO:0000259" key="12">
    <source>
        <dbReference type="PROSITE" id="PS51272"/>
    </source>
</evidence>
<feature type="transmembrane region" description="Helical" evidence="11">
    <location>
        <begin position="35"/>
        <end position="57"/>
    </location>
</feature>
<dbReference type="Proteomes" id="UP001605989">
    <property type="component" value="Unassembled WGS sequence"/>
</dbReference>
<evidence type="ECO:0000256" key="11">
    <source>
        <dbReference type="SAM" id="Phobius"/>
    </source>
</evidence>
<evidence type="ECO:0000256" key="4">
    <source>
        <dbReference type="ARBA" id="ARBA00022448"/>
    </source>
</evidence>
<evidence type="ECO:0000256" key="3">
    <source>
        <dbReference type="ARBA" id="ARBA00005848"/>
    </source>
</evidence>
<comment type="subcellular location">
    <subcellularLocation>
        <location evidence="2">Cell outer membrane</location>
    </subcellularLocation>
    <subcellularLocation>
        <location evidence="1">Cell surface</location>
    </subcellularLocation>
</comment>
<dbReference type="Pfam" id="PF05662">
    <property type="entry name" value="YadA_stalk"/>
    <property type="match status" value="3"/>
</dbReference>
<evidence type="ECO:0000256" key="8">
    <source>
        <dbReference type="ARBA" id="ARBA00022927"/>
    </source>
</evidence>
<accession>A0ABW7DL35</accession>
<keyword evidence="10" id="KW-0998">Cell outer membrane</keyword>
<dbReference type="Pfam" id="PF00395">
    <property type="entry name" value="SLH"/>
    <property type="match status" value="1"/>
</dbReference>
<dbReference type="Gene3D" id="1.20.5.170">
    <property type="match status" value="1"/>
</dbReference>
<dbReference type="Gene3D" id="2.20.70.140">
    <property type="match status" value="1"/>
</dbReference>
<evidence type="ECO:0000256" key="2">
    <source>
        <dbReference type="ARBA" id="ARBA00004442"/>
    </source>
</evidence>
<keyword evidence="11" id="KW-1133">Transmembrane helix</keyword>
<dbReference type="Pfam" id="PF13018">
    <property type="entry name" value="ESPR"/>
    <property type="match status" value="1"/>
</dbReference>
<dbReference type="PROSITE" id="PS51272">
    <property type="entry name" value="SLH"/>
    <property type="match status" value="1"/>
</dbReference>
<evidence type="ECO:0000256" key="5">
    <source>
        <dbReference type="ARBA" id="ARBA00022452"/>
    </source>
</evidence>
<reference evidence="13 14" key="1">
    <citation type="submission" date="2024-10" db="EMBL/GenBank/DDBJ databases">
        <authorList>
            <person name="Sang B.-I."/>
            <person name="Prabhaharan D."/>
        </authorList>
    </citation>
    <scope>NUCLEOTIDE SEQUENCE [LARGE SCALE GENOMIC DNA]</scope>
    <source>
        <strain evidence="13 14">MH</strain>
    </source>
</reference>
<feature type="domain" description="SLH" evidence="12">
    <location>
        <begin position="977"/>
        <end position="1040"/>
    </location>
</feature>
<evidence type="ECO:0000256" key="7">
    <source>
        <dbReference type="ARBA" id="ARBA00022729"/>
    </source>
</evidence>
<evidence type="ECO:0000256" key="10">
    <source>
        <dbReference type="ARBA" id="ARBA00023237"/>
    </source>
</evidence>
<evidence type="ECO:0000313" key="14">
    <source>
        <dbReference type="Proteomes" id="UP001605989"/>
    </source>
</evidence>
<evidence type="ECO:0000256" key="9">
    <source>
        <dbReference type="ARBA" id="ARBA00023136"/>
    </source>
</evidence>
<dbReference type="SUPFAM" id="SSF54523">
    <property type="entry name" value="Pili subunits"/>
    <property type="match status" value="1"/>
</dbReference>
<dbReference type="InterPro" id="IPR051465">
    <property type="entry name" value="Cell_Envelope_Struct_Comp"/>
</dbReference>
<dbReference type="RefSeq" id="WP_113856011.1">
    <property type="nucleotide sequence ID" value="NZ_CP011940.1"/>
</dbReference>
<keyword evidence="5" id="KW-1134">Transmembrane beta strand</keyword>
<dbReference type="Gene3D" id="2.150.10.10">
    <property type="entry name" value="Serralysin-like metalloprotease, C-terminal"/>
    <property type="match status" value="2"/>
</dbReference>
<dbReference type="InterPro" id="IPR001119">
    <property type="entry name" value="SLH_dom"/>
</dbReference>
<gene>
    <name evidence="13" type="ORF">ACGTZG_01190</name>
</gene>
<dbReference type="InterPro" id="IPR008640">
    <property type="entry name" value="Adhesin_Head_dom"/>
</dbReference>
<evidence type="ECO:0000256" key="6">
    <source>
        <dbReference type="ARBA" id="ARBA00022692"/>
    </source>
</evidence>
<comment type="similarity">
    <text evidence="3">Belongs to the autotransporter-2 (AT-2) (TC 1.B.40) family.</text>
</comment>
<keyword evidence="4" id="KW-0813">Transport</keyword>
<evidence type="ECO:0000256" key="1">
    <source>
        <dbReference type="ARBA" id="ARBA00004241"/>
    </source>
</evidence>
<dbReference type="Gene3D" id="3.30.1300.30">
    <property type="entry name" value="GSPII I/J protein-like"/>
    <property type="match status" value="1"/>
</dbReference>
<organism evidence="13 14">
    <name type="scientific">Megasphaera hexanoica</name>
    <dbReference type="NCBI Taxonomy" id="1675036"/>
    <lineage>
        <taxon>Bacteria</taxon>
        <taxon>Bacillati</taxon>
        <taxon>Bacillota</taxon>
        <taxon>Negativicutes</taxon>
        <taxon>Veillonellales</taxon>
        <taxon>Veillonellaceae</taxon>
        <taxon>Megasphaera</taxon>
    </lineage>
</organism>
<dbReference type="InterPro" id="IPR024973">
    <property type="entry name" value="ESPR"/>
</dbReference>
<protein>
    <submittedName>
        <fullName evidence="13">ESPR-type extended signal peptide-containing protein</fullName>
    </submittedName>
</protein>
<name>A0ABW7DL35_9FIRM</name>
<sequence length="1078" mass="111031">MNKIYKVVWNKAKNCYVVASEFAKNHQTGSSRIKAASVAAVMAATMLTIGTGVIYAADATDTTYSAGKNVKIDDKNKISVDLSEYAKSDDVAVVYQDNDKNKSLHSTNAGTVGSSSIALGKEATTGMKSVALGDQTKATGESSTAIGVKAEATALDSIAIGGETKATGGDSIAIGNDTTANSQYSVAIGDDIHSTGVSATAVGQQAHATGNYSTALGAMTNVDADWNKQHPGEWRKSGEMSTAIGYGSGSWGDYSTAIGGGYAKAEGQFATAIGSASQATAENTVALGGAATAEGRFATAIGTSSQATAENAVALGGAATANVYGGVALGTSSVANRAAEAGVVGAFAPEGADGLTWKANAGAVSVGSNTITRQITNVAAGSEATDAVNVAQLRAATENAGWNLSTNGVATEATNVKPGESVDFSGDKNIKVSNTGKDVKVELNKELTGLTSVTTQNAYVTNVDASKNESVTNVGYVNNQIAGVTLTEGKGISITDKKINVKLKDGEQNLVVNEDGLSMNTTLKGIQSITGAGTGAGSISFEGSNVKVNQNTFNSDGRIQGVVAGKDDTDAVNVGQLTDYVAANDTHIKSGNYAVGEVTDSTGNKSQGVSMDIVNKEGKVTGTVTITDVAKASDVGEVNNIDSDIKNQNGSHTTVVDAVNNLNQKLNNKVGDLNYVEGGKGNYVTNGENTTTSIGKLDQALKDVAATAAKHTTVTQGDNITVTPGTNTDGSKNYNVALKKDITVESVTANTFKADQTVMNKDGLKVGNKVSVSATAVTAGKTSISDEGVKVGGKTYISDKGLNANDQKVTNVAAGELSATSKDAVNGSQLYETNQAIANNATNISSLSHSISNLDNRVNKVGAGAAALAALHPLDFDPDAKWDFAAGYGNYRGANAAAVGAYYRPNEDTMFSVGGTFGNGENMVNAGVSFKLGSGSSHVSTSRVAMAKEIKELRGELEAMKSAMLDANAGKKIDTSKLQLFPDVPQNHWAYEYVAQLAGNGMIEGYPDGNFAGDRPMTRYEFAAILYRAMTKGAVLSDKILSEFSHELEYFTVDTIAKDKAGNPTIQRVRTVKENKNK</sequence>
<keyword evidence="8" id="KW-0653">Protein transport</keyword>
<dbReference type="InterPro" id="IPR008635">
    <property type="entry name" value="Coiled_stalk_dom"/>
</dbReference>
<dbReference type="InterPro" id="IPR045584">
    <property type="entry name" value="Pilin-like"/>
</dbReference>
<dbReference type="SUPFAM" id="SSF101967">
    <property type="entry name" value="Adhesin YadA, collagen-binding domain"/>
    <property type="match status" value="2"/>
</dbReference>
<dbReference type="Pfam" id="PF03895">
    <property type="entry name" value="YadA_anchor"/>
    <property type="match status" value="1"/>
</dbReference>
<dbReference type="CDD" id="cd12820">
    <property type="entry name" value="LbR_YadA-like"/>
    <property type="match status" value="1"/>
</dbReference>
<keyword evidence="14" id="KW-1185">Reference proteome</keyword>
<dbReference type="PANTHER" id="PTHR43308">
    <property type="entry name" value="OUTER MEMBRANE PROTEIN ALPHA-RELATED"/>
    <property type="match status" value="1"/>
</dbReference>